<sequence>MMGTPMESRVRCASRVLSYRRPPSNKSRRGLRMARRLPVAVAASPVEASLSKPPVFASASPAIEVTEVAQPLDDEDVSNLEDDDIKDFPGGLLVRDTIVGNGDVIGTGDAVVMRVKGFFRVPRYKAIPLPNQELDEVMYLNTGGEGEGVDQPVLEQVGLETFWMPERLWDGLSGMRFGGRRSVVLPTGAGQTPPQLSGLFGRASDEDRPLVTSPPAMEDVLLDVEILRCVDDEGRTAEGKNRTSDPVLCCSQALFPCDTNTD</sequence>
<protein>
    <submittedName>
        <fullName evidence="1">Uncharacterized protein</fullName>
    </submittedName>
</protein>
<organism evidence="1 2">
    <name type="scientific">Pycnococcus provasolii</name>
    <dbReference type="NCBI Taxonomy" id="41880"/>
    <lineage>
        <taxon>Eukaryota</taxon>
        <taxon>Viridiplantae</taxon>
        <taxon>Chlorophyta</taxon>
        <taxon>Pseudoscourfieldiophyceae</taxon>
        <taxon>Pseudoscourfieldiales</taxon>
        <taxon>Pycnococcaceae</taxon>
        <taxon>Pycnococcus</taxon>
    </lineage>
</organism>
<gene>
    <name evidence="1" type="ORF">PPROV_000113600</name>
</gene>
<comment type="caution">
    <text evidence="1">The sequence shown here is derived from an EMBL/GenBank/DDBJ whole genome shotgun (WGS) entry which is preliminary data.</text>
</comment>
<keyword evidence="2" id="KW-1185">Reference proteome</keyword>
<proteinExistence type="predicted"/>
<evidence type="ECO:0000313" key="1">
    <source>
        <dbReference type="EMBL" id="GHP02379.1"/>
    </source>
</evidence>
<evidence type="ECO:0000313" key="2">
    <source>
        <dbReference type="Proteomes" id="UP000660262"/>
    </source>
</evidence>
<dbReference type="EMBL" id="BNJQ01000003">
    <property type="protein sequence ID" value="GHP02379.1"/>
    <property type="molecule type" value="Genomic_DNA"/>
</dbReference>
<reference evidence="1" key="1">
    <citation type="submission" date="2020-10" db="EMBL/GenBank/DDBJ databases">
        <title>Unveiling of a novel bifunctional photoreceptor, Dualchrome1, isolated from a cosmopolitan green alga.</title>
        <authorList>
            <person name="Suzuki S."/>
            <person name="Kawachi M."/>
        </authorList>
    </citation>
    <scope>NUCLEOTIDE SEQUENCE</scope>
    <source>
        <strain evidence="1">NIES 2893</strain>
    </source>
</reference>
<name>A0A830HAC9_9CHLO</name>
<accession>A0A830HAC9</accession>
<dbReference type="Proteomes" id="UP000660262">
    <property type="component" value="Unassembled WGS sequence"/>
</dbReference>
<dbReference type="AlphaFoldDB" id="A0A830HAC9"/>